<dbReference type="AlphaFoldDB" id="A0A1W2G6W9"/>
<accession>A0A1W2G6W9</accession>
<protein>
    <submittedName>
        <fullName evidence="1">Uncharacterized protein</fullName>
    </submittedName>
</protein>
<organism evidence="1 2">
    <name type="scientific">Reichenbachiella faecimaris</name>
    <dbReference type="NCBI Taxonomy" id="692418"/>
    <lineage>
        <taxon>Bacteria</taxon>
        <taxon>Pseudomonadati</taxon>
        <taxon>Bacteroidota</taxon>
        <taxon>Cytophagia</taxon>
        <taxon>Cytophagales</taxon>
        <taxon>Reichenbachiellaceae</taxon>
        <taxon>Reichenbachiella</taxon>
    </lineage>
</organism>
<dbReference type="OrthoDB" id="978644at2"/>
<name>A0A1W2G6W9_REIFA</name>
<reference evidence="1 2" key="1">
    <citation type="submission" date="2017-04" db="EMBL/GenBank/DDBJ databases">
        <authorList>
            <person name="Afonso C.L."/>
            <person name="Miller P.J."/>
            <person name="Scott M.A."/>
            <person name="Spackman E."/>
            <person name="Goraichik I."/>
            <person name="Dimitrov K.M."/>
            <person name="Suarez D.L."/>
            <person name="Swayne D.E."/>
        </authorList>
    </citation>
    <scope>NUCLEOTIDE SEQUENCE [LARGE SCALE GENOMIC DNA]</scope>
    <source>
        <strain evidence="1 2">DSM 26133</strain>
    </source>
</reference>
<gene>
    <name evidence="1" type="ORF">SAMN04488029_0760</name>
</gene>
<sequence length="159" mass="18797">MEWKQIKQLSEKYWQADTTIEEERALRKNITPSDDPLDPQEVEYFKTIEQFSSAQLSDDFEDRFFEKIESEQKTVSFYHQKWFQLAASVLLMIGMVGGFHSYKERQLARQQEARVAFEIAKSALFMVSDKMSRGSQYTLDGLTKFEETHQKIKTQNFNN</sequence>
<dbReference type="RefSeq" id="WP_084371075.1">
    <property type="nucleotide sequence ID" value="NZ_FWYF01000001.1"/>
</dbReference>
<dbReference type="EMBL" id="FWYF01000001">
    <property type="protein sequence ID" value="SMD32415.1"/>
    <property type="molecule type" value="Genomic_DNA"/>
</dbReference>
<dbReference type="Proteomes" id="UP000192472">
    <property type="component" value="Unassembled WGS sequence"/>
</dbReference>
<proteinExistence type="predicted"/>
<dbReference type="STRING" id="692418.SAMN04488029_0760"/>
<evidence type="ECO:0000313" key="2">
    <source>
        <dbReference type="Proteomes" id="UP000192472"/>
    </source>
</evidence>
<evidence type="ECO:0000313" key="1">
    <source>
        <dbReference type="EMBL" id="SMD32415.1"/>
    </source>
</evidence>
<keyword evidence="2" id="KW-1185">Reference proteome</keyword>